<dbReference type="InParanoid" id="A0A669DY95"/>
<dbReference type="GO" id="GO:0005886">
    <property type="term" value="C:plasma membrane"/>
    <property type="evidence" value="ECO:0007669"/>
    <property type="project" value="InterPro"/>
</dbReference>
<evidence type="ECO:0000259" key="4">
    <source>
        <dbReference type="PROSITE" id="PS50835"/>
    </source>
</evidence>
<dbReference type="Gene3D" id="2.60.40.10">
    <property type="entry name" value="Immunoglobulins"/>
    <property type="match status" value="1"/>
</dbReference>
<dbReference type="GeneID" id="102081783"/>
<feature type="chain" id="PRO_5025360348" evidence="3">
    <location>
        <begin position="35"/>
        <end position="334"/>
    </location>
</feature>
<dbReference type="GO" id="GO:0002768">
    <property type="term" value="P:immune response-regulating cell surface receptor signaling pathway"/>
    <property type="evidence" value="ECO:0007669"/>
    <property type="project" value="InterPro"/>
</dbReference>
<dbReference type="InterPro" id="IPR003599">
    <property type="entry name" value="Ig_sub"/>
</dbReference>
<dbReference type="Pfam" id="PF13895">
    <property type="entry name" value="Ig_2"/>
    <property type="match status" value="1"/>
</dbReference>
<dbReference type="RefSeq" id="XP_019207759.1">
    <property type="nucleotide sequence ID" value="XM_019352214.2"/>
</dbReference>
<evidence type="ECO:0000313" key="6">
    <source>
        <dbReference type="Proteomes" id="UP000005207"/>
    </source>
</evidence>
<dbReference type="OMA" id="NVTWCKF"/>
<accession>A0A669DY95</accession>
<protein>
    <submittedName>
        <fullName evidence="5">B- and T-lymphocyte attenuator-like</fullName>
    </submittedName>
</protein>
<keyword evidence="6" id="KW-1185">Reference proteome</keyword>
<dbReference type="GeneTree" id="ENSGT00940000171594"/>
<dbReference type="Proteomes" id="UP000005207">
    <property type="component" value="Linkage group LG23"/>
</dbReference>
<dbReference type="KEGG" id="onl:102081783"/>
<feature type="signal peptide" evidence="3">
    <location>
        <begin position="1"/>
        <end position="34"/>
    </location>
</feature>
<keyword evidence="2" id="KW-0812">Transmembrane</keyword>
<dbReference type="PANTHER" id="PTHR37996:SF1">
    <property type="entry name" value="B- AND T-LYMPHOCYTE ATTENUATOR"/>
    <property type="match status" value="1"/>
</dbReference>
<organism evidence="5 6">
    <name type="scientific">Oreochromis niloticus</name>
    <name type="common">Nile tilapia</name>
    <name type="synonym">Tilapia nilotica</name>
    <dbReference type="NCBI Taxonomy" id="8128"/>
    <lineage>
        <taxon>Eukaryota</taxon>
        <taxon>Metazoa</taxon>
        <taxon>Chordata</taxon>
        <taxon>Craniata</taxon>
        <taxon>Vertebrata</taxon>
        <taxon>Euteleostomi</taxon>
        <taxon>Actinopterygii</taxon>
        <taxon>Neopterygii</taxon>
        <taxon>Teleostei</taxon>
        <taxon>Neoteleostei</taxon>
        <taxon>Acanthomorphata</taxon>
        <taxon>Ovalentaria</taxon>
        <taxon>Cichlomorphae</taxon>
        <taxon>Cichliformes</taxon>
        <taxon>Cichlidae</taxon>
        <taxon>African cichlids</taxon>
        <taxon>Pseudocrenilabrinae</taxon>
        <taxon>Oreochromini</taxon>
        <taxon>Oreochromis</taxon>
    </lineage>
</organism>
<dbReference type="SUPFAM" id="SSF48726">
    <property type="entry name" value="Immunoglobulin"/>
    <property type="match status" value="1"/>
</dbReference>
<proteinExistence type="predicted"/>
<feature type="region of interest" description="Disordered" evidence="1">
    <location>
        <begin position="236"/>
        <end position="334"/>
    </location>
</feature>
<dbReference type="InterPro" id="IPR039257">
    <property type="entry name" value="BTLA"/>
</dbReference>
<dbReference type="SMART" id="SM00408">
    <property type="entry name" value="IGc2"/>
    <property type="match status" value="1"/>
</dbReference>
<evidence type="ECO:0000256" key="2">
    <source>
        <dbReference type="SAM" id="Phobius"/>
    </source>
</evidence>
<feature type="transmembrane region" description="Helical" evidence="2">
    <location>
        <begin position="185"/>
        <end position="208"/>
    </location>
</feature>
<reference evidence="6" key="1">
    <citation type="submission" date="2012-01" db="EMBL/GenBank/DDBJ databases">
        <title>The Genome Sequence of Oreochromis niloticus (Nile Tilapia).</title>
        <authorList>
            <consortium name="Broad Institute Genome Assembly Team"/>
            <consortium name="Broad Institute Sequencing Platform"/>
            <person name="Di Palma F."/>
            <person name="Johnson J."/>
            <person name="Lander E.S."/>
            <person name="Lindblad-Toh K."/>
        </authorList>
    </citation>
    <scope>NUCLEOTIDE SEQUENCE [LARGE SCALE GENOMIC DNA]</scope>
</reference>
<reference evidence="5" key="2">
    <citation type="submission" date="2025-08" db="UniProtKB">
        <authorList>
            <consortium name="Ensembl"/>
        </authorList>
    </citation>
    <scope>IDENTIFICATION</scope>
</reference>
<keyword evidence="2" id="KW-0472">Membrane</keyword>
<feature type="compositionally biased region" description="Basic and acidic residues" evidence="1">
    <location>
        <begin position="285"/>
        <end position="297"/>
    </location>
</feature>
<dbReference type="InterPro" id="IPR003598">
    <property type="entry name" value="Ig_sub2"/>
</dbReference>
<keyword evidence="3" id="KW-0732">Signal</keyword>
<dbReference type="SMR" id="A0A669DY95"/>
<dbReference type="AlphaFoldDB" id="A0A669DY95"/>
<evidence type="ECO:0000256" key="3">
    <source>
        <dbReference type="SAM" id="SignalP"/>
    </source>
</evidence>
<dbReference type="PROSITE" id="PS50835">
    <property type="entry name" value="IG_LIKE"/>
    <property type="match status" value="1"/>
</dbReference>
<dbReference type="PANTHER" id="PTHR37996">
    <property type="entry name" value="B- AND T-LYMPHOCYTE ATTENUATOR"/>
    <property type="match status" value="1"/>
</dbReference>
<dbReference type="InterPro" id="IPR036179">
    <property type="entry name" value="Ig-like_dom_sf"/>
</dbReference>
<dbReference type="OrthoDB" id="9947981at2759"/>
<keyword evidence="2" id="KW-1133">Transmembrane helix</keyword>
<gene>
    <name evidence="5" type="primary">LOC102081783</name>
</gene>
<dbReference type="GO" id="GO:0038023">
    <property type="term" value="F:signaling receptor activity"/>
    <property type="evidence" value="ECO:0007669"/>
    <property type="project" value="InterPro"/>
</dbReference>
<evidence type="ECO:0000256" key="1">
    <source>
        <dbReference type="SAM" id="MobiDB-lite"/>
    </source>
</evidence>
<evidence type="ECO:0000313" key="5">
    <source>
        <dbReference type="Ensembl" id="ENSONIP00000063627.1"/>
    </source>
</evidence>
<dbReference type="Ensembl" id="ENSONIT00000046045.1">
    <property type="protein sequence ID" value="ENSONIP00000063627.1"/>
    <property type="gene ID" value="ENSONIG00000028941.1"/>
</dbReference>
<dbReference type="InterPro" id="IPR013783">
    <property type="entry name" value="Ig-like_fold"/>
</dbReference>
<name>A0A669DY95_ORENI</name>
<dbReference type="InterPro" id="IPR007110">
    <property type="entry name" value="Ig-like_dom"/>
</dbReference>
<dbReference type="SMART" id="SM00409">
    <property type="entry name" value="IG"/>
    <property type="match status" value="1"/>
</dbReference>
<sequence length="334" mass="37361">MTGAFLSIMRPNRCWTILHVSILVGLLLTLNAQSASFTTGIKNQSNNTKGDSDCSTEIRVRRNTVYNASAGQQLWINCPVIFCNDSPPTVTWYKVEETNVPVNVSSDSHIKTEWKHLKDSAGIFYLIFQNILRNDSGQYQCQVQGGRSMSHAITVNVYDHSEITTVTQNNVRVSTTSAPENTETLLLYVYSAAGIATFVIIVIIISVISMRGCKGKPKKDSQAENQYMEIPMVERPLPQPSLEPSQRGSPSVVPSRRSTKRKAPPRQPNELRSSRDNEQAYGPSHVDRERQRNRVEEESGSVVYAALNHGLPQRAHRPRMEVEETSEYAAIRLG</sequence>
<reference evidence="5" key="3">
    <citation type="submission" date="2025-09" db="UniProtKB">
        <authorList>
            <consortium name="Ensembl"/>
        </authorList>
    </citation>
    <scope>IDENTIFICATION</scope>
</reference>
<feature type="compositionally biased region" description="Low complexity" evidence="1">
    <location>
        <begin position="244"/>
        <end position="256"/>
    </location>
</feature>
<feature type="domain" description="Ig-like" evidence="4">
    <location>
        <begin position="56"/>
        <end position="154"/>
    </location>
</feature>